<dbReference type="AlphaFoldDB" id="A0A5N6EPS3"/>
<keyword evidence="1" id="KW-1133">Transmembrane helix</keyword>
<gene>
    <name evidence="2" type="ORF">BDV33DRAFT_173595</name>
</gene>
<organism evidence="2 3">
    <name type="scientific">Aspergillus novoparasiticus</name>
    <dbReference type="NCBI Taxonomy" id="986946"/>
    <lineage>
        <taxon>Eukaryota</taxon>
        <taxon>Fungi</taxon>
        <taxon>Dikarya</taxon>
        <taxon>Ascomycota</taxon>
        <taxon>Pezizomycotina</taxon>
        <taxon>Eurotiomycetes</taxon>
        <taxon>Eurotiomycetidae</taxon>
        <taxon>Eurotiales</taxon>
        <taxon>Aspergillaceae</taxon>
        <taxon>Aspergillus</taxon>
        <taxon>Aspergillus subgen. Circumdati</taxon>
    </lineage>
</organism>
<keyword evidence="1" id="KW-0472">Membrane</keyword>
<keyword evidence="1" id="KW-0812">Transmembrane</keyword>
<name>A0A5N6EPS3_9EURO</name>
<evidence type="ECO:0000256" key="1">
    <source>
        <dbReference type="SAM" id="Phobius"/>
    </source>
</evidence>
<reference evidence="2 3" key="1">
    <citation type="submission" date="2019-04" db="EMBL/GenBank/DDBJ databases">
        <title>Fungal friends and foes A comparative genomics study of 23 Aspergillus species from section Flavi.</title>
        <authorList>
            <consortium name="DOE Joint Genome Institute"/>
            <person name="Kjaerbolling I."/>
            <person name="Vesth T.C."/>
            <person name="Frisvad J.C."/>
            <person name="Nybo J.L."/>
            <person name="Theobald S."/>
            <person name="Kildgaard S."/>
            <person name="Petersen T.I."/>
            <person name="Kuo A."/>
            <person name="Sato A."/>
            <person name="Lyhne E.K."/>
            <person name="Kogle M.E."/>
            <person name="Wiebenga A."/>
            <person name="Kun R.S."/>
            <person name="Lubbers R.J."/>
            <person name="Makela M.R."/>
            <person name="Barry K."/>
            <person name="Chovatia M."/>
            <person name="Clum A."/>
            <person name="Daum C."/>
            <person name="Haridas S."/>
            <person name="He G."/>
            <person name="LaButti K."/>
            <person name="Lipzen A."/>
            <person name="Mondo S."/>
            <person name="Pangilinan J."/>
            <person name="Riley R."/>
            <person name="Salamov A."/>
            <person name="Simmons B.A."/>
            <person name="Magnuson J.K."/>
            <person name="Henrissat B."/>
            <person name="Mortensen U.H."/>
            <person name="Larsen T.O."/>
            <person name="De vries R.P."/>
            <person name="Grigoriev I.V."/>
            <person name="Machida M."/>
            <person name="Baker S.E."/>
            <person name="Andersen M.R."/>
        </authorList>
    </citation>
    <scope>NUCLEOTIDE SEQUENCE [LARGE SCALE GENOMIC DNA]</scope>
    <source>
        <strain evidence="2 3">CBS 126849</strain>
    </source>
</reference>
<evidence type="ECO:0000313" key="3">
    <source>
        <dbReference type="Proteomes" id="UP000326799"/>
    </source>
</evidence>
<accession>A0A5N6EPS3</accession>
<keyword evidence="3" id="KW-1185">Reference proteome</keyword>
<evidence type="ECO:0000313" key="2">
    <source>
        <dbReference type="EMBL" id="KAB8219596.1"/>
    </source>
</evidence>
<dbReference type="Proteomes" id="UP000326799">
    <property type="component" value="Unassembled WGS sequence"/>
</dbReference>
<protein>
    <submittedName>
        <fullName evidence="2">Uncharacterized protein</fullName>
    </submittedName>
</protein>
<sequence length="77" mass="8496">MLTPIPQSGSGNILSRIFNAFFGFCSALLFSRRSTCTRPITLPNYRLKPDGNSKLGYPDIVGITYGLISWPSFSSFT</sequence>
<feature type="transmembrane region" description="Helical" evidence="1">
    <location>
        <begin position="13"/>
        <end position="30"/>
    </location>
</feature>
<dbReference type="EMBL" id="ML733437">
    <property type="protein sequence ID" value="KAB8219596.1"/>
    <property type="molecule type" value="Genomic_DNA"/>
</dbReference>
<proteinExistence type="predicted"/>